<proteinExistence type="predicted"/>
<dbReference type="Gene3D" id="3.40.1190.20">
    <property type="match status" value="1"/>
</dbReference>
<comment type="caution">
    <text evidence="7">The sequence shown here is derived from an EMBL/GenBank/DDBJ whole genome shotgun (WGS) entry which is preliminary data.</text>
</comment>
<protein>
    <submittedName>
        <fullName evidence="7">Hydroxymethylpyrimidine/phosphomethylpyrimidine kinase</fullName>
        <ecNumber evidence="7">2.7.1.49</ecNumber>
        <ecNumber evidence="7">2.7.4.7</ecNumber>
    </submittedName>
</protein>
<feature type="domain" description="Pyridoxamine kinase/Phosphomethylpyrimidine kinase" evidence="6">
    <location>
        <begin position="13"/>
        <end position="243"/>
    </location>
</feature>
<dbReference type="GO" id="GO:0008902">
    <property type="term" value="F:hydroxymethylpyrimidine kinase activity"/>
    <property type="evidence" value="ECO:0007669"/>
    <property type="project" value="UniProtKB-EC"/>
</dbReference>
<dbReference type="GO" id="GO:0008972">
    <property type="term" value="F:phosphomethylpyrimidine kinase activity"/>
    <property type="evidence" value="ECO:0007669"/>
    <property type="project" value="UniProtKB-EC"/>
</dbReference>
<keyword evidence="7" id="KW-0808">Transferase</keyword>
<reference evidence="7 8" key="1">
    <citation type="submission" date="2021-03" db="EMBL/GenBank/DDBJ databases">
        <title>Sequencing the genomes of 1000 actinobacteria strains.</title>
        <authorList>
            <person name="Klenk H.-P."/>
        </authorList>
    </citation>
    <scope>NUCLEOTIDE SEQUENCE [LARGE SCALE GENOMIC DNA]</scope>
    <source>
        <strain evidence="7 8">DSM 14566</strain>
    </source>
</reference>
<accession>A0ABS4X3V0</accession>
<sequence length="309" mass="31966">MRPPTSMTIAGSDSGGGAGIQADLKTFTALGVYGTSAITALTAQNTRGVQAVIPIDPQDVIRQVTSVLDDIPLDATKIGMLASAEVIAALAETIGSRRVAFGHLVLDPVMVATSGDVLLPDTATELLRERLLPLTHVITPNLPEAARLLDVPVAADLDAMADQAEQLRDLGAEVVVLKGGHREAEEEVVDVVAHPGGVDLLRAERVHTRGTHGTGCTLAAAIAAQYARIARARTPGNGGLRFLATTPDAADEIGGAQAPGDDLAAIGAGRDFLQRALRGGAEQQLSVAPQDGHGPVDHLITIARREAED</sequence>
<dbReference type="InterPro" id="IPR013749">
    <property type="entry name" value="PM/HMP-P_kinase-1"/>
</dbReference>
<dbReference type="CDD" id="cd01169">
    <property type="entry name" value="HMPP_kinase"/>
    <property type="match status" value="1"/>
</dbReference>
<dbReference type="PANTHER" id="PTHR20858">
    <property type="entry name" value="PHOSPHOMETHYLPYRIMIDINE KINASE"/>
    <property type="match status" value="1"/>
</dbReference>
<dbReference type="EMBL" id="JAGIOD010000002">
    <property type="protein sequence ID" value="MBP2383121.1"/>
    <property type="molecule type" value="Genomic_DNA"/>
</dbReference>
<dbReference type="Proteomes" id="UP001519290">
    <property type="component" value="Unassembled WGS sequence"/>
</dbReference>
<comment type="function">
    <text evidence="3">Catalyzes the phosphorylation of hydroxymethylpyrimidine phosphate (HMP-P) to HMP-PP, and of HMP to HMP-P.</text>
</comment>
<dbReference type="SUPFAM" id="SSF53613">
    <property type="entry name" value="Ribokinase-like"/>
    <property type="match status" value="1"/>
</dbReference>
<gene>
    <name evidence="7" type="ORF">JOF43_003110</name>
</gene>
<evidence type="ECO:0000256" key="3">
    <source>
        <dbReference type="ARBA" id="ARBA00003848"/>
    </source>
</evidence>
<dbReference type="EC" id="2.7.1.49" evidence="7"/>
<evidence type="ECO:0000256" key="5">
    <source>
        <dbReference type="ARBA" id="ARBA00022977"/>
    </source>
</evidence>
<evidence type="ECO:0000256" key="1">
    <source>
        <dbReference type="ARBA" id="ARBA00000151"/>
    </source>
</evidence>
<dbReference type="RefSeq" id="WP_209903719.1">
    <property type="nucleotide sequence ID" value="NZ_BAAAJW010000005.1"/>
</dbReference>
<dbReference type="NCBIfam" id="TIGR00097">
    <property type="entry name" value="HMP-P_kinase"/>
    <property type="match status" value="1"/>
</dbReference>
<comment type="catalytic activity">
    <reaction evidence="2">
        <text>4-amino-2-methyl-5-(phosphooxymethyl)pyrimidine + ATP = 4-amino-2-methyl-5-(diphosphooxymethyl)pyrimidine + ADP</text>
        <dbReference type="Rhea" id="RHEA:19893"/>
        <dbReference type="ChEBI" id="CHEBI:30616"/>
        <dbReference type="ChEBI" id="CHEBI:57841"/>
        <dbReference type="ChEBI" id="CHEBI:58354"/>
        <dbReference type="ChEBI" id="CHEBI:456216"/>
        <dbReference type="EC" id="2.7.4.7"/>
    </reaction>
</comment>
<evidence type="ECO:0000313" key="7">
    <source>
        <dbReference type="EMBL" id="MBP2383121.1"/>
    </source>
</evidence>
<dbReference type="InterPro" id="IPR004399">
    <property type="entry name" value="HMP/HMP-P_kinase_dom"/>
</dbReference>
<organism evidence="7 8">
    <name type="scientific">Brachybacterium sacelli</name>
    <dbReference type="NCBI Taxonomy" id="173364"/>
    <lineage>
        <taxon>Bacteria</taxon>
        <taxon>Bacillati</taxon>
        <taxon>Actinomycetota</taxon>
        <taxon>Actinomycetes</taxon>
        <taxon>Micrococcales</taxon>
        <taxon>Dermabacteraceae</taxon>
        <taxon>Brachybacterium</taxon>
    </lineage>
</organism>
<evidence type="ECO:0000256" key="2">
    <source>
        <dbReference type="ARBA" id="ARBA00000565"/>
    </source>
</evidence>
<comment type="pathway">
    <text evidence="4">Cofactor biosynthesis; thiamine diphosphate biosynthesis; 4-amino-2-methyl-5-diphosphomethylpyrimidine from 5-amino-1-(5-phospho-D-ribosyl)imidazole: step 3/3.</text>
</comment>
<dbReference type="PANTHER" id="PTHR20858:SF17">
    <property type="entry name" value="HYDROXYMETHYLPYRIMIDINE_PHOSPHOMETHYLPYRIMIDINE KINASE THI20-RELATED"/>
    <property type="match status" value="1"/>
</dbReference>
<evidence type="ECO:0000313" key="8">
    <source>
        <dbReference type="Proteomes" id="UP001519290"/>
    </source>
</evidence>
<dbReference type="InterPro" id="IPR029056">
    <property type="entry name" value="Ribokinase-like"/>
</dbReference>
<dbReference type="EC" id="2.7.4.7" evidence="7"/>
<evidence type="ECO:0000259" key="6">
    <source>
        <dbReference type="Pfam" id="PF08543"/>
    </source>
</evidence>
<name>A0ABS4X3V0_9MICO</name>
<evidence type="ECO:0000256" key="4">
    <source>
        <dbReference type="ARBA" id="ARBA00004769"/>
    </source>
</evidence>
<keyword evidence="8" id="KW-1185">Reference proteome</keyword>
<keyword evidence="7" id="KW-0418">Kinase</keyword>
<keyword evidence="5" id="KW-0784">Thiamine biosynthesis</keyword>
<comment type="catalytic activity">
    <reaction evidence="1">
        <text>4-amino-5-hydroxymethyl-2-methylpyrimidine + ATP = 4-amino-2-methyl-5-(phosphooxymethyl)pyrimidine + ADP + H(+)</text>
        <dbReference type="Rhea" id="RHEA:23096"/>
        <dbReference type="ChEBI" id="CHEBI:15378"/>
        <dbReference type="ChEBI" id="CHEBI:16892"/>
        <dbReference type="ChEBI" id="CHEBI:30616"/>
        <dbReference type="ChEBI" id="CHEBI:58354"/>
        <dbReference type="ChEBI" id="CHEBI:456216"/>
        <dbReference type="EC" id="2.7.1.49"/>
    </reaction>
</comment>
<dbReference type="Pfam" id="PF08543">
    <property type="entry name" value="Phos_pyr_kin"/>
    <property type="match status" value="1"/>
</dbReference>